<dbReference type="EMBL" id="PYGC01000003">
    <property type="protein sequence ID" value="PSK83950.1"/>
    <property type="molecule type" value="Genomic_DNA"/>
</dbReference>
<dbReference type="GO" id="GO:0046872">
    <property type="term" value="F:metal ion binding"/>
    <property type="evidence" value="ECO:0007669"/>
    <property type="project" value="InterPro"/>
</dbReference>
<dbReference type="PANTHER" id="PTHR43690:SF17">
    <property type="entry name" value="PROTEIN YHJJ"/>
    <property type="match status" value="1"/>
</dbReference>
<dbReference type="InterPro" id="IPR007863">
    <property type="entry name" value="Peptidase_M16_C"/>
</dbReference>
<feature type="domain" description="Peptidase M16 C-terminal" evidence="7">
    <location>
        <begin position="168"/>
        <end position="344"/>
    </location>
</feature>
<evidence type="ECO:0000259" key="7">
    <source>
        <dbReference type="Pfam" id="PF05193"/>
    </source>
</evidence>
<organism evidence="9 10">
    <name type="scientific">Prolixibacter denitrificans</name>
    <dbReference type="NCBI Taxonomy" id="1541063"/>
    <lineage>
        <taxon>Bacteria</taxon>
        <taxon>Pseudomonadati</taxon>
        <taxon>Bacteroidota</taxon>
        <taxon>Bacteroidia</taxon>
        <taxon>Marinilabiliales</taxon>
        <taxon>Prolixibacteraceae</taxon>
        <taxon>Prolixibacter</taxon>
    </lineage>
</organism>
<evidence type="ECO:0000313" key="11">
    <source>
        <dbReference type="Proteomes" id="UP000396862"/>
    </source>
</evidence>
<keyword evidence="3" id="KW-0378">Hydrolase</keyword>
<dbReference type="RefSeq" id="WP_106541773.1">
    <property type="nucleotide sequence ID" value="NZ_BLAU01000001.1"/>
</dbReference>
<dbReference type="Pfam" id="PF00675">
    <property type="entry name" value="Peptidase_M16"/>
    <property type="match status" value="1"/>
</dbReference>
<evidence type="ECO:0000313" key="10">
    <source>
        <dbReference type="Proteomes" id="UP000240621"/>
    </source>
</evidence>
<sequence length="415" mass="47350">MISFEKHTLPNGLKVIVHQDKVTPFAAVNVAYNVGSKHETPDRTGFAHLFEHLTFGGSRHVPDFDTPVQQAGGSNNAFTTVDLTNYYITLPAQNIETAMWIESDRILEPAFTNEILSREKKVVIEEFNQRYLNQPYGDVWHLIRDLAYKVHPYRWPTIGSTPDHVAQATLDEVKQFFYNHYAPNNAVLVLSGNLVPDKAFRLAEKWFSEIPFRELMNPPREPEPVQTENREITVERDVPMDAFYIGWHMGARDADDFFAADLLSDILSNGKSSRFQQRLVKEKKLFNELDAFLSGENDPGLFTVVGRVNPGIGFEKAKKAVLDEIQKTVQEKPLDYELEKVKNKVEAHLLYHEVGYLDNAIQLANYELLGGAAQINEQVEHYRKVTPDDILRVAGKIFREGNMNTLNYLSKKDGK</sequence>
<reference evidence="8 11" key="2">
    <citation type="submission" date="2019-10" db="EMBL/GenBank/DDBJ databases">
        <title>Prolixibacter strains distinguished by the presence of nitrate reductase genes were adept at nitrate-dependent anaerobic corrosion of metallic iron and carbon steel.</title>
        <authorList>
            <person name="Iino T."/>
            <person name="Shono N."/>
            <person name="Ito K."/>
            <person name="Nakamura R."/>
            <person name="Sueoka K."/>
            <person name="Harayama S."/>
            <person name="Ohkuma M."/>
        </authorList>
    </citation>
    <scope>NUCLEOTIDE SEQUENCE [LARGE SCALE GENOMIC DNA]</scope>
    <source>
        <strain evidence="8 11">MIC1-1</strain>
    </source>
</reference>
<dbReference type="Proteomes" id="UP000396862">
    <property type="component" value="Unassembled WGS sequence"/>
</dbReference>
<keyword evidence="5" id="KW-0482">Metalloprotease</keyword>
<dbReference type="InterPro" id="IPR011765">
    <property type="entry name" value="Pept_M16_N"/>
</dbReference>
<keyword evidence="2" id="KW-0645">Protease</keyword>
<evidence type="ECO:0000313" key="9">
    <source>
        <dbReference type="EMBL" id="PSK83950.1"/>
    </source>
</evidence>
<gene>
    <name evidence="9" type="ORF">CLV93_103368</name>
    <name evidence="8" type="ORF">JCM18694_37370</name>
</gene>
<protein>
    <submittedName>
        <fullName evidence="8">Peptidase M16</fullName>
    </submittedName>
    <submittedName>
        <fullName evidence="9">Putative Zn-dependent peptidase</fullName>
    </submittedName>
</protein>
<comment type="caution">
    <text evidence="9">The sequence shown here is derived from an EMBL/GenBank/DDBJ whole genome shotgun (WGS) entry which is preliminary data.</text>
</comment>
<dbReference type="GO" id="GO:0008237">
    <property type="term" value="F:metallopeptidase activity"/>
    <property type="evidence" value="ECO:0007669"/>
    <property type="project" value="UniProtKB-KW"/>
</dbReference>
<dbReference type="InterPro" id="IPR011249">
    <property type="entry name" value="Metalloenz_LuxS/M16"/>
</dbReference>
<dbReference type="Gene3D" id="3.30.830.10">
    <property type="entry name" value="Metalloenzyme, LuxS/M16 peptidase-like"/>
    <property type="match status" value="2"/>
</dbReference>
<dbReference type="OrthoDB" id="9811314at2"/>
<evidence type="ECO:0000256" key="1">
    <source>
        <dbReference type="ARBA" id="ARBA00007261"/>
    </source>
</evidence>
<name>A0A2P8CG38_9BACT</name>
<evidence type="ECO:0000313" key="8">
    <source>
        <dbReference type="EMBL" id="GET23491.1"/>
    </source>
</evidence>
<evidence type="ECO:0000256" key="3">
    <source>
        <dbReference type="ARBA" id="ARBA00022801"/>
    </source>
</evidence>
<reference evidence="9 10" key="1">
    <citation type="submission" date="2018-03" db="EMBL/GenBank/DDBJ databases">
        <title>Genomic Encyclopedia of Archaeal and Bacterial Type Strains, Phase II (KMG-II): from individual species to whole genera.</title>
        <authorList>
            <person name="Goeker M."/>
        </authorList>
    </citation>
    <scope>NUCLEOTIDE SEQUENCE [LARGE SCALE GENOMIC DNA]</scope>
    <source>
        <strain evidence="9 10">DSM 27267</strain>
    </source>
</reference>
<proteinExistence type="inferred from homology"/>
<evidence type="ECO:0000256" key="5">
    <source>
        <dbReference type="ARBA" id="ARBA00023049"/>
    </source>
</evidence>
<dbReference type="InterPro" id="IPR050626">
    <property type="entry name" value="Peptidase_M16"/>
</dbReference>
<comment type="similarity">
    <text evidence="1">Belongs to the peptidase M16 family.</text>
</comment>
<accession>A0A2P8CG38</accession>
<dbReference type="SUPFAM" id="SSF63411">
    <property type="entry name" value="LuxS/MPP-like metallohydrolase"/>
    <property type="match status" value="2"/>
</dbReference>
<evidence type="ECO:0000256" key="4">
    <source>
        <dbReference type="ARBA" id="ARBA00022833"/>
    </source>
</evidence>
<feature type="domain" description="Peptidase M16 N-terminal" evidence="6">
    <location>
        <begin position="15"/>
        <end position="129"/>
    </location>
</feature>
<keyword evidence="4" id="KW-0862">Zinc</keyword>
<dbReference type="EMBL" id="BLAU01000001">
    <property type="protein sequence ID" value="GET23491.1"/>
    <property type="molecule type" value="Genomic_DNA"/>
</dbReference>
<dbReference type="Proteomes" id="UP000240621">
    <property type="component" value="Unassembled WGS sequence"/>
</dbReference>
<dbReference type="AlphaFoldDB" id="A0A2P8CG38"/>
<evidence type="ECO:0000256" key="2">
    <source>
        <dbReference type="ARBA" id="ARBA00022670"/>
    </source>
</evidence>
<dbReference type="Pfam" id="PF05193">
    <property type="entry name" value="Peptidase_M16_C"/>
    <property type="match status" value="1"/>
</dbReference>
<dbReference type="GO" id="GO:0006508">
    <property type="term" value="P:proteolysis"/>
    <property type="evidence" value="ECO:0007669"/>
    <property type="project" value="UniProtKB-KW"/>
</dbReference>
<evidence type="ECO:0000259" key="6">
    <source>
        <dbReference type="Pfam" id="PF00675"/>
    </source>
</evidence>
<dbReference type="PANTHER" id="PTHR43690">
    <property type="entry name" value="NARDILYSIN"/>
    <property type="match status" value="1"/>
</dbReference>
<keyword evidence="11" id="KW-1185">Reference proteome</keyword>